<name>A0ABN8A9R9_9BACI</name>
<dbReference type="Proteomes" id="UP000789833">
    <property type="component" value="Unassembled WGS sequence"/>
</dbReference>
<evidence type="ECO:0000313" key="1">
    <source>
        <dbReference type="EMBL" id="CAG9621909.1"/>
    </source>
</evidence>
<keyword evidence="2" id="KW-1185">Reference proteome</keyword>
<comment type="caution">
    <text evidence="1">The sequence shown here is derived from an EMBL/GenBank/DDBJ whole genome shotgun (WGS) entry which is preliminary data.</text>
</comment>
<protein>
    <submittedName>
        <fullName evidence="1">Uncharacterized protein</fullName>
    </submittedName>
</protein>
<evidence type="ECO:0000313" key="2">
    <source>
        <dbReference type="Proteomes" id="UP000789833"/>
    </source>
</evidence>
<accession>A0ABN8A9R9</accession>
<reference evidence="1 2" key="1">
    <citation type="submission" date="2021-10" db="EMBL/GenBank/DDBJ databases">
        <authorList>
            <person name="Criscuolo A."/>
        </authorList>
    </citation>
    <scope>NUCLEOTIDE SEQUENCE [LARGE SCALE GENOMIC DNA]</scope>
    <source>
        <strain evidence="2">CIP 111883</strain>
    </source>
</reference>
<sequence length="77" mass="9319">MYFSVEQKKTSHFSSNFWECNSKKIGRDVFFYSELEYDHWILEVKYSRDIENLEKRKDRVSKQNGSNEVGVKTIELF</sequence>
<dbReference type="EMBL" id="CAKJTJ010000014">
    <property type="protein sequence ID" value="CAG9621909.1"/>
    <property type="molecule type" value="Genomic_DNA"/>
</dbReference>
<dbReference type="RefSeq" id="WP_230501904.1">
    <property type="nucleotide sequence ID" value="NZ_CAKJTJ010000014.1"/>
</dbReference>
<gene>
    <name evidence="1" type="ORF">BACCIP111883_02700</name>
</gene>
<proteinExistence type="predicted"/>
<organism evidence="1 2">
    <name type="scientific">Sutcliffiella rhizosphaerae</name>
    <dbReference type="NCBI Taxonomy" id="2880967"/>
    <lineage>
        <taxon>Bacteria</taxon>
        <taxon>Bacillati</taxon>
        <taxon>Bacillota</taxon>
        <taxon>Bacilli</taxon>
        <taxon>Bacillales</taxon>
        <taxon>Bacillaceae</taxon>
        <taxon>Sutcliffiella</taxon>
    </lineage>
</organism>